<keyword evidence="7" id="KW-0472">Membrane</keyword>
<dbReference type="RefSeq" id="WP_191815628.1">
    <property type="nucleotide sequence ID" value="NZ_JACSPV010000049.1"/>
</dbReference>
<dbReference type="PROSITE" id="PS00211">
    <property type="entry name" value="ABC_TRANSPORTER_1"/>
    <property type="match status" value="1"/>
</dbReference>
<evidence type="ECO:0000256" key="6">
    <source>
        <dbReference type="ARBA" id="ARBA00022970"/>
    </source>
</evidence>
<protein>
    <submittedName>
        <fullName evidence="9">Methionine ABC transporter ATP-binding protein</fullName>
    </submittedName>
</protein>
<dbReference type="PANTHER" id="PTHR43166:SF30">
    <property type="entry name" value="METHIONINE IMPORT ATP-BINDING PROTEIN METN"/>
    <property type="match status" value="1"/>
</dbReference>
<keyword evidence="1" id="KW-0813">Transport</keyword>
<dbReference type="GO" id="GO:0005524">
    <property type="term" value="F:ATP binding"/>
    <property type="evidence" value="ECO:0007669"/>
    <property type="project" value="UniProtKB-KW"/>
</dbReference>
<dbReference type="InterPro" id="IPR018449">
    <property type="entry name" value="NIL_domain"/>
</dbReference>
<dbReference type="InterPro" id="IPR003439">
    <property type="entry name" value="ABC_transporter-like_ATP-bd"/>
</dbReference>
<evidence type="ECO:0000259" key="8">
    <source>
        <dbReference type="PROSITE" id="PS50893"/>
    </source>
</evidence>
<organism evidence="9 10">
    <name type="scientific">Bacillus norwichensis</name>
    <dbReference type="NCBI Taxonomy" id="2762217"/>
    <lineage>
        <taxon>Bacteria</taxon>
        <taxon>Bacillati</taxon>
        <taxon>Bacillota</taxon>
        <taxon>Bacilli</taxon>
        <taxon>Bacillales</taxon>
        <taxon>Bacillaceae</taxon>
        <taxon>Bacillus</taxon>
    </lineage>
</organism>
<dbReference type="Gene3D" id="3.40.50.300">
    <property type="entry name" value="P-loop containing nucleotide triphosphate hydrolases"/>
    <property type="match status" value="1"/>
</dbReference>
<dbReference type="InterPro" id="IPR045865">
    <property type="entry name" value="ACT-like_dom_sf"/>
</dbReference>
<name>A0ABR8VQY2_9BACI</name>
<dbReference type="Pfam" id="PF00005">
    <property type="entry name" value="ABC_tran"/>
    <property type="match status" value="1"/>
</dbReference>
<accession>A0ABR8VQY2</accession>
<reference evidence="9 10" key="1">
    <citation type="submission" date="2020-08" db="EMBL/GenBank/DDBJ databases">
        <title>A Genomic Blueprint of the Chicken Gut Microbiome.</title>
        <authorList>
            <person name="Gilroy R."/>
            <person name="Ravi A."/>
            <person name="Getino M."/>
            <person name="Pursley I."/>
            <person name="Horton D.L."/>
            <person name="Alikhan N.-F."/>
            <person name="Baker D."/>
            <person name="Gharbi K."/>
            <person name="Hall N."/>
            <person name="Watson M."/>
            <person name="Adriaenssens E.M."/>
            <person name="Foster-Nyarko E."/>
            <person name="Jarju S."/>
            <person name="Secka A."/>
            <person name="Antonio M."/>
            <person name="Oren A."/>
            <person name="Chaudhuri R."/>
            <person name="La Ragione R.M."/>
            <person name="Hildebrand F."/>
            <person name="Pallen M.J."/>
        </authorList>
    </citation>
    <scope>NUCLEOTIDE SEQUENCE [LARGE SCALE GENOMIC DNA]</scope>
    <source>
        <strain evidence="9 10">Sa1BUA2</strain>
    </source>
</reference>
<keyword evidence="5" id="KW-1278">Translocase</keyword>
<keyword evidence="4 9" id="KW-0067">ATP-binding</keyword>
<comment type="caution">
    <text evidence="9">The sequence shown here is derived from an EMBL/GenBank/DDBJ whole genome shotgun (WGS) entry which is preliminary data.</text>
</comment>
<sequence>MIEFRQVSKVFRSGAKEIEALKDVNLTVEKGDIFGVIGFSGAGKSTLIRTVNLLEYPTSGEVIVEGKSLVKMSEKELRKAKKNIGMIFQHFNLLHSKSVFENVAMPLILSRRKKKEIEKRVHEVLRFVGLEDKAQNYPGQLSGGQKQRVGIARALVTNPSILLCDEATSALDPQTTRSILDLLKRVNEEYKITILIITHEMEVIKEICNRVAVMENGRIIESGSTFDIFAHPKTETTRNFVRTVVQDEVPESVYPFSKSNEQPGRIFKMNFIGFSSGQPIISRTAKSYDVEINVLFGNISELQGIPIGHLIVELIGKDYEIERALQFITTQNIEVKEVLDDGSQHRVNFERLAGNALHG</sequence>
<gene>
    <name evidence="9" type="ORF">H9631_19070</name>
</gene>
<dbReference type="InterPro" id="IPR027417">
    <property type="entry name" value="P-loop_NTPase"/>
</dbReference>
<keyword evidence="3" id="KW-0547">Nucleotide-binding</keyword>
<keyword evidence="10" id="KW-1185">Reference proteome</keyword>
<dbReference type="EMBL" id="JACSPV010000049">
    <property type="protein sequence ID" value="MBD8007167.1"/>
    <property type="molecule type" value="Genomic_DNA"/>
</dbReference>
<dbReference type="SMART" id="SM00930">
    <property type="entry name" value="NIL"/>
    <property type="match status" value="1"/>
</dbReference>
<dbReference type="InterPro" id="IPR041701">
    <property type="entry name" value="MetN_ABC"/>
</dbReference>
<dbReference type="SUPFAM" id="SSF55021">
    <property type="entry name" value="ACT-like"/>
    <property type="match status" value="1"/>
</dbReference>
<evidence type="ECO:0000256" key="5">
    <source>
        <dbReference type="ARBA" id="ARBA00022967"/>
    </source>
</evidence>
<keyword evidence="6" id="KW-0029">Amino-acid transport</keyword>
<evidence type="ECO:0000256" key="1">
    <source>
        <dbReference type="ARBA" id="ARBA00022448"/>
    </source>
</evidence>
<dbReference type="Pfam" id="PF09383">
    <property type="entry name" value="NIL"/>
    <property type="match status" value="1"/>
</dbReference>
<dbReference type="SMART" id="SM00382">
    <property type="entry name" value="AAA"/>
    <property type="match status" value="1"/>
</dbReference>
<dbReference type="CDD" id="cd03258">
    <property type="entry name" value="ABC_MetN_methionine_transporter"/>
    <property type="match status" value="1"/>
</dbReference>
<feature type="domain" description="ABC transporter" evidence="8">
    <location>
        <begin position="2"/>
        <end position="241"/>
    </location>
</feature>
<evidence type="ECO:0000313" key="10">
    <source>
        <dbReference type="Proteomes" id="UP000648182"/>
    </source>
</evidence>
<dbReference type="Gene3D" id="3.30.70.260">
    <property type="match status" value="1"/>
</dbReference>
<dbReference type="Proteomes" id="UP000648182">
    <property type="component" value="Unassembled WGS sequence"/>
</dbReference>
<proteinExistence type="predicted"/>
<evidence type="ECO:0000256" key="3">
    <source>
        <dbReference type="ARBA" id="ARBA00022741"/>
    </source>
</evidence>
<dbReference type="InterPro" id="IPR003593">
    <property type="entry name" value="AAA+_ATPase"/>
</dbReference>
<dbReference type="PROSITE" id="PS50893">
    <property type="entry name" value="ABC_TRANSPORTER_2"/>
    <property type="match status" value="1"/>
</dbReference>
<dbReference type="PANTHER" id="PTHR43166">
    <property type="entry name" value="AMINO ACID IMPORT ATP-BINDING PROTEIN"/>
    <property type="match status" value="1"/>
</dbReference>
<evidence type="ECO:0000256" key="4">
    <source>
        <dbReference type="ARBA" id="ARBA00022840"/>
    </source>
</evidence>
<evidence type="ECO:0000256" key="2">
    <source>
        <dbReference type="ARBA" id="ARBA00022475"/>
    </source>
</evidence>
<dbReference type="SUPFAM" id="SSF52540">
    <property type="entry name" value="P-loop containing nucleoside triphosphate hydrolases"/>
    <property type="match status" value="1"/>
</dbReference>
<dbReference type="InterPro" id="IPR017871">
    <property type="entry name" value="ABC_transporter-like_CS"/>
</dbReference>
<keyword evidence="2" id="KW-1003">Cell membrane</keyword>
<dbReference type="InterPro" id="IPR050086">
    <property type="entry name" value="MetN_ABC_transporter-like"/>
</dbReference>
<evidence type="ECO:0000313" key="9">
    <source>
        <dbReference type="EMBL" id="MBD8007167.1"/>
    </source>
</evidence>
<evidence type="ECO:0000256" key="7">
    <source>
        <dbReference type="ARBA" id="ARBA00023136"/>
    </source>
</evidence>